<evidence type="ECO:0000256" key="9">
    <source>
        <dbReference type="ARBA" id="ARBA00022895"/>
    </source>
</evidence>
<dbReference type="SMART" id="SM00975">
    <property type="entry name" value="Telomerase_RBD"/>
    <property type="match status" value="1"/>
</dbReference>
<comment type="catalytic activity">
    <reaction evidence="12 13">
        <text>DNA(n) + a 2'-deoxyribonucleoside 5'-triphosphate = DNA(n+1) + diphosphate</text>
        <dbReference type="Rhea" id="RHEA:22508"/>
        <dbReference type="Rhea" id="RHEA-COMP:17339"/>
        <dbReference type="Rhea" id="RHEA-COMP:17340"/>
        <dbReference type="ChEBI" id="CHEBI:33019"/>
        <dbReference type="ChEBI" id="CHEBI:61560"/>
        <dbReference type="ChEBI" id="CHEBI:173112"/>
        <dbReference type="EC" id="2.7.7.49"/>
    </reaction>
</comment>
<reference evidence="16 17" key="1">
    <citation type="submission" date="2016-02" db="EMBL/GenBank/DDBJ databases">
        <title>Genome analysis of coral dinoflagellate symbionts highlights evolutionary adaptations to a symbiotic lifestyle.</title>
        <authorList>
            <person name="Aranda M."/>
            <person name="Li Y."/>
            <person name="Liew Y.J."/>
            <person name="Baumgarten S."/>
            <person name="Simakov O."/>
            <person name="Wilson M."/>
            <person name="Piel J."/>
            <person name="Ashoor H."/>
            <person name="Bougouffa S."/>
            <person name="Bajic V.B."/>
            <person name="Ryu T."/>
            <person name="Ravasi T."/>
            <person name="Bayer T."/>
            <person name="Micklem G."/>
            <person name="Kim H."/>
            <person name="Bhak J."/>
            <person name="Lajeunesse T.C."/>
            <person name="Voolstra C.R."/>
        </authorList>
    </citation>
    <scope>NUCLEOTIDE SEQUENCE [LARGE SCALE GENOMIC DNA]</scope>
    <source>
        <strain evidence="16 17">CCMP2467</strain>
    </source>
</reference>
<evidence type="ECO:0000256" key="4">
    <source>
        <dbReference type="ARBA" id="ARBA00022454"/>
    </source>
</evidence>
<dbReference type="InterPro" id="IPR021891">
    <property type="entry name" value="Telomerase_RBD"/>
</dbReference>
<organism evidence="16 17">
    <name type="scientific">Symbiodinium microadriaticum</name>
    <name type="common">Dinoflagellate</name>
    <name type="synonym">Zooxanthella microadriatica</name>
    <dbReference type="NCBI Taxonomy" id="2951"/>
    <lineage>
        <taxon>Eukaryota</taxon>
        <taxon>Sar</taxon>
        <taxon>Alveolata</taxon>
        <taxon>Dinophyceae</taxon>
        <taxon>Suessiales</taxon>
        <taxon>Symbiodiniaceae</taxon>
        <taxon>Symbiodinium</taxon>
    </lineage>
</organism>
<evidence type="ECO:0000256" key="1">
    <source>
        <dbReference type="ARBA" id="ARBA00008001"/>
    </source>
</evidence>
<keyword evidence="6 13" id="KW-0548">Nucleotidyltransferase</keyword>
<evidence type="ECO:0000256" key="7">
    <source>
        <dbReference type="ARBA" id="ARBA00022723"/>
    </source>
</evidence>
<evidence type="ECO:0000256" key="3">
    <source>
        <dbReference type="ARBA" id="ARBA00016182"/>
    </source>
</evidence>
<dbReference type="PROSITE" id="PS50878">
    <property type="entry name" value="RT_POL"/>
    <property type="match status" value="1"/>
</dbReference>
<proteinExistence type="inferred from homology"/>
<comment type="similarity">
    <text evidence="1 13">Belongs to the reverse transcriptase family. Telomerase subfamily.</text>
</comment>
<dbReference type="GO" id="GO:0046872">
    <property type="term" value="F:metal ion binding"/>
    <property type="evidence" value="ECO:0007669"/>
    <property type="project" value="UniProtKB-KW"/>
</dbReference>
<protein>
    <recommendedName>
        <fullName evidence="3 13">Telomerase reverse transcriptase</fullName>
        <ecNumber evidence="2 13">2.7.7.49</ecNumber>
    </recommendedName>
    <alternativeName>
        <fullName evidence="13">Telomerase catalytic subunit</fullName>
    </alternativeName>
</protein>
<dbReference type="OrthoDB" id="289721at2759"/>
<dbReference type="EC" id="2.7.7.49" evidence="2 13"/>
<evidence type="ECO:0000256" key="5">
    <source>
        <dbReference type="ARBA" id="ARBA00022679"/>
    </source>
</evidence>
<feature type="compositionally biased region" description="Basic residues" evidence="14">
    <location>
        <begin position="272"/>
        <end position="283"/>
    </location>
</feature>
<keyword evidence="4 13" id="KW-0158">Chromosome</keyword>
<dbReference type="AlphaFoldDB" id="A0A1Q9CMC1"/>
<feature type="region of interest" description="Disordered" evidence="14">
    <location>
        <begin position="261"/>
        <end position="300"/>
    </location>
</feature>
<dbReference type="OMA" id="VERRIFY"/>
<evidence type="ECO:0000259" key="15">
    <source>
        <dbReference type="PROSITE" id="PS50878"/>
    </source>
</evidence>
<name>A0A1Q9CMC1_SYMMI</name>
<keyword evidence="17" id="KW-1185">Reference proteome</keyword>
<feature type="compositionally biased region" description="Polar residues" evidence="14">
    <location>
        <begin position="14"/>
        <end position="24"/>
    </location>
</feature>
<dbReference type="Gene3D" id="1.10.132.70">
    <property type="match status" value="1"/>
</dbReference>
<comment type="caution">
    <text evidence="16">The sequence shown here is derived from an EMBL/GenBank/DDBJ whole genome shotgun (WGS) entry which is preliminary data.</text>
</comment>
<dbReference type="InterPro" id="IPR003545">
    <property type="entry name" value="Telomerase_RT"/>
</dbReference>
<evidence type="ECO:0000256" key="10">
    <source>
        <dbReference type="ARBA" id="ARBA00022918"/>
    </source>
</evidence>
<keyword evidence="10 13" id="KW-0695">RNA-directed DNA polymerase</keyword>
<keyword evidence="7 13" id="KW-0479">Metal-binding</keyword>
<evidence type="ECO:0000256" key="14">
    <source>
        <dbReference type="SAM" id="MobiDB-lite"/>
    </source>
</evidence>
<evidence type="ECO:0000313" key="17">
    <source>
        <dbReference type="Proteomes" id="UP000186817"/>
    </source>
</evidence>
<accession>A0A1Q9CMC1</accession>
<comment type="function">
    <text evidence="13">Telomerase is a ribonucleoprotein enzyme essential for the replication of chromosome termini in most eukaryotes. It elongates telomeres. It is a reverse transcriptase that adds simple sequence repeats to chromosome ends by copying a template sequence within the RNA component of the enzyme.</text>
</comment>
<dbReference type="EMBL" id="LSRX01001070">
    <property type="protein sequence ID" value="OLP84074.1"/>
    <property type="molecule type" value="Genomic_DNA"/>
</dbReference>
<feature type="domain" description="Reverse transcriptase" evidence="15">
    <location>
        <begin position="563"/>
        <end position="919"/>
    </location>
</feature>
<evidence type="ECO:0000256" key="13">
    <source>
        <dbReference type="RuleBase" id="RU365061"/>
    </source>
</evidence>
<dbReference type="GO" id="GO:0007004">
    <property type="term" value="P:telomere maintenance via telomerase"/>
    <property type="evidence" value="ECO:0007669"/>
    <property type="project" value="TreeGrafter"/>
</dbReference>
<gene>
    <name evidence="16" type="primary">TERT</name>
    <name evidence="16" type="ORF">AK812_SmicGene35091</name>
</gene>
<evidence type="ECO:0000256" key="8">
    <source>
        <dbReference type="ARBA" id="ARBA00022842"/>
    </source>
</evidence>
<evidence type="ECO:0000256" key="12">
    <source>
        <dbReference type="ARBA" id="ARBA00048173"/>
    </source>
</evidence>
<dbReference type="GO" id="GO:0042162">
    <property type="term" value="F:telomeric DNA binding"/>
    <property type="evidence" value="ECO:0007669"/>
    <property type="project" value="TreeGrafter"/>
</dbReference>
<dbReference type="PANTHER" id="PTHR12066">
    <property type="entry name" value="TELOMERASE REVERSE TRANSCRIPTASE"/>
    <property type="match status" value="1"/>
</dbReference>
<feature type="compositionally biased region" description="Basic and acidic residues" evidence="14">
    <location>
        <begin position="284"/>
        <end position="295"/>
    </location>
</feature>
<dbReference type="Pfam" id="PF12009">
    <property type="entry name" value="Telomerase_RBD"/>
    <property type="match status" value="1"/>
</dbReference>
<evidence type="ECO:0000313" key="16">
    <source>
        <dbReference type="EMBL" id="OLP84074.1"/>
    </source>
</evidence>
<dbReference type="Proteomes" id="UP000186817">
    <property type="component" value="Unassembled WGS sequence"/>
</dbReference>
<dbReference type="GO" id="GO:0000781">
    <property type="term" value="C:chromosome, telomeric region"/>
    <property type="evidence" value="ECO:0007669"/>
    <property type="project" value="UniProtKB-SubCell"/>
</dbReference>
<comment type="subcellular location">
    <subcellularLocation>
        <location evidence="13">Nucleus</location>
    </subcellularLocation>
    <subcellularLocation>
        <location evidence="13">Chromosome</location>
        <location evidence="13">Telomere</location>
    </subcellularLocation>
</comment>
<keyword evidence="11 13" id="KW-0539">Nucleus</keyword>
<sequence length="1211" mass="135169">MARKRRRPGILRPENQNPAQSNPTEGAGQGSRVEIDSFLGGAKRLRDFVAAAQEEEGKNFEQAAATLPREVSELLEDVRLVARLASPPLRMPQQLRATPLRLGVCQYTIQELLPMVHHALNMQPKVKGQMDCLNSPASLQILHSGPWQSLHRLLGDGRFFRLLAHEIYLHVPPGSRWLQLAGRPRQITAVPAGAPQVNPTKQQSCRPGSIFVERRIFYSCRFAARAGLPLRSAVRRVPANRQGAECLLSWMLSPQLFSSLPSPDLHQDARPRGNRHERRRRGPRKGERRREEARPTRTSSHRFTRAVFDALLEPVLALLQQSSKVKFQAILGSCCPAKHEMMILKTFEAKNPKRKRQPETGPGKQRMMGLRCLCSRDGLSQGEDHTCTGGEAEIYFMKNFPAASCAQQPRAVASFLISSLRELLGGREAAKSLLGPKNWHGFCDLLRRFVYLRRGEELSLHNVLQGLSVRSFQDALLSKKPPGRPGQLADKAAMSEALGRLCYFLLAHVAVPLLREHFYATEAEPCGTQTVFFRKHIWHFIRTRADCGFLHLCMQSRSQPSRVTPLTRRSGQGLKPPTVRWVPKRRGLRPIVTMAKWASQQAPVPPRAQRQVLPVLAHLRALHPNVLGRSLLSQNEVHARLVTAFEKLKSSIRRGGQDPSQVKLFVAVADLRNCYDRIRHDSLLCQVATLPLSHRYRVTKVLAKRALGTTASVGKSNRLLDVALAEEERLDALLLSERCPAALRKEPLIIQPSGSAVLRLSDVTATLRSAVQGCAATLGTQPERTQETQRFLLRGIPQGGRFSPFLCALHMGAGDAALPSPLLRDLKEEAFFFRLVDDFLYVCAGTPEPCCRFLTGLASKENAFQGELNLRKCKSNFPMRFASAAEGGEADKSPQFEARQAKRRRSDTVLEVPWAGLSVRPDKGLLNIGTSKPAQIRDTLAITHRSRRRAFNLSTGSTWQGVVRSKLMVFLDLKLQPLLVDPRLNSDACVQSNVSSVCRLCAQRFIWLLLRRGSGHLGNVSPAFVTKHMLRLVWRAARRAAAARASVAGHSELDLSVLCLRSFLDALRSRRRLPLFAEAYRVLQRTRARIRRAKEAKRGEKKRMDHMVAHVVDLAPGAQAALAEFELGAAGRLLRGLGYVVNKKGDLAGIEWKDWKAFRHEEAFETDARFLKADWDMPRPGMGGYGSVPAQVEANTGKSLVVLKGNVEDFF</sequence>
<keyword evidence="9 13" id="KW-0779">Telomere</keyword>
<dbReference type="GO" id="GO:0070034">
    <property type="term" value="F:telomerase RNA binding"/>
    <property type="evidence" value="ECO:0007669"/>
    <property type="project" value="TreeGrafter"/>
</dbReference>
<dbReference type="PANTHER" id="PTHR12066:SF0">
    <property type="entry name" value="TELOMERASE REVERSE TRANSCRIPTASE"/>
    <property type="match status" value="1"/>
</dbReference>
<feature type="region of interest" description="Disordered" evidence="14">
    <location>
        <begin position="1"/>
        <end position="31"/>
    </location>
</feature>
<dbReference type="GO" id="GO:0003720">
    <property type="term" value="F:telomerase activity"/>
    <property type="evidence" value="ECO:0007669"/>
    <property type="project" value="InterPro"/>
</dbReference>
<dbReference type="GO" id="GO:0000333">
    <property type="term" value="C:telomerase catalytic core complex"/>
    <property type="evidence" value="ECO:0007669"/>
    <property type="project" value="TreeGrafter"/>
</dbReference>
<evidence type="ECO:0000256" key="11">
    <source>
        <dbReference type="ARBA" id="ARBA00023242"/>
    </source>
</evidence>
<evidence type="ECO:0000256" key="6">
    <source>
        <dbReference type="ARBA" id="ARBA00022695"/>
    </source>
</evidence>
<dbReference type="InterPro" id="IPR000477">
    <property type="entry name" value="RT_dom"/>
</dbReference>
<dbReference type="PRINTS" id="PR01365">
    <property type="entry name" value="TELOMERASERT"/>
</dbReference>
<keyword evidence="8 13" id="KW-0460">Magnesium</keyword>
<evidence type="ECO:0000256" key="2">
    <source>
        <dbReference type="ARBA" id="ARBA00012493"/>
    </source>
</evidence>
<keyword evidence="5 13" id="KW-0808">Transferase</keyword>